<gene>
    <name evidence="2" type="ORF">C1SCF055_LOCUS15995</name>
</gene>
<dbReference type="Proteomes" id="UP001152797">
    <property type="component" value="Unassembled WGS sequence"/>
</dbReference>
<reference evidence="2" key="1">
    <citation type="submission" date="2022-10" db="EMBL/GenBank/DDBJ databases">
        <authorList>
            <person name="Chen Y."/>
            <person name="Dougan E. K."/>
            <person name="Chan C."/>
            <person name="Rhodes N."/>
            <person name="Thang M."/>
        </authorList>
    </citation>
    <scope>NUCLEOTIDE SEQUENCE</scope>
</reference>
<dbReference type="AlphaFoldDB" id="A0A9P1FTD5"/>
<evidence type="ECO:0000313" key="4">
    <source>
        <dbReference type="Proteomes" id="UP001152797"/>
    </source>
</evidence>
<organism evidence="2">
    <name type="scientific">Cladocopium goreaui</name>
    <dbReference type="NCBI Taxonomy" id="2562237"/>
    <lineage>
        <taxon>Eukaryota</taxon>
        <taxon>Sar</taxon>
        <taxon>Alveolata</taxon>
        <taxon>Dinophyceae</taxon>
        <taxon>Suessiales</taxon>
        <taxon>Symbiodiniaceae</taxon>
        <taxon>Cladocopium</taxon>
    </lineage>
</organism>
<keyword evidence="1" id="KW-0812">Transmembrane</keyword>
<comment type="caution">
    <text evidence="2">The sequence shown here is derived from an EMBL/GenBank/DDBJ whole genome shotgun (WGS) entry which is preliminary data.</text>
</comment>
<evidence type="ECO:0000256" key="1">
    <source>
        <dbReference type="SAM" id="Phobius"/>
    </source>
</evidence>
<evidence type="ECO:0000313" key="2">
    <source>
        <dbReference type="EMBL" id="CAI3988879.1"/>
    </source>
</evidence>
<keyword evidence="1" id="KW-1133">Transmembrane helix</keyword>
<feature type="transmembrane region" description="Helical" evidence="1">
    <location>
        <begin position="60"/>
        <end position="93"/>
    </location>
</feature>
<dbReference type="EMBL" id="CAMXCT010001311">
    <property type="protein sequence ID" value="CAI3988879.1"/>
    <property type="molecule type" value="Genomic_DNA"/>
</dbReference>
<keyword evidence="1" id="KW-0472">Membrane</keyword>
<reference evidence="3" key="2">
    <citation type="submission" date="2024-04" db="EMBL/GenBank/DDBJ databases">
        <authorList>
            <person name="Chen Y."/>
            <person name="Shah S."/>
            <person name="Dougan E. K."/>
            <person name="Thang M."/>
            <person name="Chan C."/>
        </authorList>
    </citation>
    <scope>NUCLEOTIDE SEQUENCE [LARGE SCALE GENOMIC DNA]</scope>
</reference>
<dbReference type="EMBL" id="CAMXCT020001311">
    <property type="protein sequence ID" value="CAL1142254.1"/>
    <property type="molecule type" value="Genomic_DNA"/>
</dbReference>
<accession>A0A9P1FTD5</accession>
<evidence type="ECO:0000313" key="3">
    <source>
        <dbReference type="EMBL" id="CAL1142254.1"/>
    </source>
</evidence>
<keyword evidence="4" id="KW-1185">Reference proteome</keyword>
<dbReference type="EMBL" id="CAMXCT030001311">
    <property type="protein sequence ID" value="CAL4776191.1"/>
    <property type="molecule type" value="Genomic_DNA"/>
</dbReference>
<sequence length="133" mass="14526">MELPVDFLALWKHETMRQAIWPLEGKRKAEELMAGNGKRRRCSPLISKDPTRMEPENEMAMFGAVGASCVADLPVVLASLGWLAALLALLLVLLCFSESILATLICTSMLGLMAMVSMANQVLSISYEGAWAI</sequence>
<protein>
    <submittedName>
        <fullName evidence="2">Uncharacterized protein</fullName>
    </submittedName>
</protein>
<proteinExistence type="predicted"/>
<feature type="transmembrane region" description="Helical" evidence="1">
    <location>
        <begin position="100"/>
        <end position="119"/>
    </location>
</feature>
<name>A0A9P1FTD5_9DINO</name>